<organism evidence="1 2">
    <name type="scientific">Armillaria ostoyae</name>
    <name type="common">Armillaria root rot fungus</name>
    <dbReference type="NCBI Taxonomy" id="47428"/>
    <lineage>
        <taxon>Eukaryota</taxon>
        <taxon>Fungi</taxon>
        <taxon>Dikarya</taxon>
        <taxon>Basidiomycota</taxon>
        <taxon>Agaricomycotina</taxon>
        <taxon>Agaricomycetes</taxon>
        <taxon>Agaricomycetidae</taxon>
        <taxon>Agaricales</taxon>
        <taxon>Marasmiineae</taxon>
        <taxon>Physalacriaceae</taxon>
        <taxon>Armillaria</taxon>
    </lineage>
</organism>
<evidence type="ECO:0000313" key="1">
    <source>
        <dbReference type="EMBL" id="SJL02235.1"/>
    </source>
</evidence>
<keyword evidence="2" id="KW-1185">Reference proteome</keyword>
<reference evidence="2" key="1">
    <citation type="journal article" date="2017" name="Nat. Ecol. Evol.">
        <title>Genome expansion and lineage-specific genetic innovations in the forest pathogenic fungi Armillaria.</title>
        <authorList>
            <person name="Sipos G."/>
            <person name="Prasanna A.N."/>
            <person name="Walter M.C."/>
            <person name="O'Connor E."/>
            <person name="Balint B."/>
            <person name="Krizsan K."/>
            <person name="Kiss B."/>
            <person name="Hess J."/>
            <person name="Varga T."/>
            <person name="Slot J."/>
            <person name="Riley R."/>
            <person name="Boka B."/>
            <person name="Rigling D."/>
            <person name="Barry K."/>
            <person name="Lee J."/>
            <person name="Mihaltcheva S."/>
            <person name="LaButti K."/>
            <person name="Lipzen A."/>
            <person name="Waldron R."/>
            <person name="Moloney N.M."/>
            <person name="Sperisen C."/>
            <person name="Kredics L."/>
            <person name="Vagvoelgyi C."/>
            <person name="Patrignani A."/>
            <person name="Fitzpatrick D."/>
            <person name="Nagy I."/>
            <person name="Doyle S."/>
            <person name="Anderson J.B."/>
            <person name="Grigoriev I.V."/>
            <person name="Gueldener U."/>
            <person name="Muensterkoetter M."/>
            <person name="Nagy L.G."/>
        </authorList>
    </citation>
    <scope>NUCLEOTIDE SEQUENCE [LARGE SCALE GENOMIC DNA]</scope>
    <source>
        <strain evidence="2">C18/9</strain>
    </source>
</reference>
<protein>
    <submittedName>
        <fullName evidence="1">Uncharacterized protein</fullName>
    </submittedName>
</protein>
<gene>
    <name evidence="1" type="ORF">ARMOST_05561</name>
</gene>
<sequence length="143" mass="16100">MSSRSSASTQSPSRAIQFGIDCLSELSRRETPAEFKDSRNNGGRHGRFIWLRSKFSSPSYYLMTAFPRSDHLLGIGRAVLAVRWKVYSRTRTAPFSCSLLSPISTQGAEELDLTVLIRQESCMTNNRLKDIRSTVSQLEHSIV</sequence>
<dbReference type="OrthoDB" id="10585118at2759"/>
<dbReference type="Proteomes" id="UP000219338">
    <property type="component" value="Unassembled WGS sequence"/>
</dbReference>
<name>A0A284R0N8_ARMOS</name>
<accession>A0A284R0N8</accession>
<dbReference type="AlphaFoldDB" id="A0A284R0N8"/>
<dbReference type="EMBL" id="FUEG01000003">
    <property type="protein sequence ID" value="SJL02235.1"/>
    <property type="molecule type" value="Genomic_DNA"/>
</dbReference>
<evidence type="ECO:0000313" key="2">
    <source>
        <dbReference type="Proteomes" id="UP000219338"/>
    </source>
</evidence>
<proteinExistence type="predicted"/>